<comment type="caution">
    <text evidence="2">The sequence shown here is derived from an EMBL/GenBank/DDBJ whole genome shotgun (WGS) entry which is preliminary data.</text>
</comment>
<evidence type="ECO:0000256" key="1">
    <source>
        <dbReference type="SAM" id="MobiDB-lite"/>
    </source>
</evidence>
<reference evidence="2 3" key="1">
    <citation type="submission" date="2018-03" db="EMBL/GenBank/DDBJ databases">
        <title>Alkalicoccus saliphilus sp. nov., isolated from a mineral pool.</title>
        <authorList>
            <person name="Zhao B."/>
        </authorList>
    </citation>
    <scope>NUCLEOTIDE SEQUENCE [LARGE SCALE GENOMIC DNA]</scope>
    <source>
        <strain evidence="2 3">6AG</strain>
    </source>
</reference>
<evidence type="ECO:0000313" key="3">
    <source>
        <dbReference type="Proteomes" id="UP000240509"/>
    </source>
</evidence>
<evidence type="ECO:0000313" key="2">
    <source>
        <dbReference type="EMBL" id="PTL38041.1"/>
    </source>
</evidence>
<protein>
    <submittedName>
        <fullName evidence="2">Uncharacterized protein</fullName>
    </submittedName>
</protein>
<organism evidence="2 3">
    <name type="scientific">Alkalicoccus saliphilus</name>
    <dbReference type="NCBI Taxonomy" id="200989"/>
    <lineage>
        <taxon>Bacteria</taxon>
        <taxon>Bacillati</taxon>
        <taxon>Bacillota</taxon>
        <taxon>Bacilli</taxon>
        <taxon>Bacillales</taxon>
        <taxon>Bacillaceae</taxon>
        <taxon>Alkalicoccus</taxon>
    </lineage>
</organism>
<feature type="region of interest" description="Disordered" evidence="1">
    <location>
        <begin position="60"/>
        <end position="87"/>
    </location>
</feature>
<dbReference type="Proteomes" id="UP000240509">
    <property type="component" value="Unassembled WGS sequence"/>
</dbReference>
<keyword evidence="3" id="KW-1185">Reference proteome</keyword>
<name>A0A2T4U3R1_9BACI</name>
<dbReference type="RefSeq" id="WP_107585686.1">
    <property type="nucleotide sequence ID" value="NZ_PZJJ01000025.1"/>
</dbReference>
<dbReference type="EMBL" id="PZJJ01000025">
    <property type="protein sequence ID" value="PTL38041.1"/>
    <property type="molecule type" value="Genomic_DNA"/>
</dbReference>
<proteinExistence type="predicted"/>
<sequence length="87" mass="9915">MLSGDFFKDISKLLTDLDKQDKSASVREEETEMTIGGKTVKVKTESAFTMRVGLPDKEELQAAKDKEQNVVNVQHTEEKRLNDKEEK</sequence>
<gene>
    <name evidence="2" type="ORF">C6Y45_13120</name>
</gene>
<feature type="compositionally biased region" description="Basic and acidic residues" evidence="1">
    <location>
        <begin position="75"/>
        <end position="87"/>
    </location>
</feature>
<dbReference type="AlphaFoldDB" id="A0A2T4U3R1"/>
<accession>A0A2T4U3R1</accession>